<proteinExistence type="predicted"/>
<comment type="caution">
    <text evidence="1">The sequence shown here is derived from an EMBL/GenBank/DDBJ whole genome shotgun (WGS) entry which is preliminary data.</text>
</comment>
<reference evidence="1 2" key="1">
    <citation type="submission" date="2024-01" db="EMBL/GenBank/DDBJ databases">
        <title>The genomes of 5 underutilized Papilionoideae crops provide insights into root nodulation and disease resistance.</title>
        <authorList>
            <person name="Yuan L."/>
        </authorList>
    </citation>
    <scope>NUCLEOTIDE SEQUENCE [LARGE SCALE GENOMIC DNA]</scope>
    <source>
        <strain evidence="1">LY-2023</strain>
        <tissue evidence="1">Leaf</tissue>
    </source>
</reference>
<keyword evidence="2" id="KW-1185">Reference proteome</keyword>
<sequence>MACVEVGDGALLLEELSSFPLLLLSVRLFCLRFCCICVSTVARFIHCDGLKSRIAKTTSATIAIANCNLEFCTIKIQKMLKGDWGMTKHSIRRLQCLRKKMLKTQMPIPCMDKVIPYNNLGRETLEVLVLI</sequence>
<dbReference type="EMBL" id="JAYKXN010000003">
    <property type="protein sequence ID" value="KAK7300622.1"/>
    <property type="molecule type" value="Genomic_DNA"/>
</dbReference>
<gene>
    <name evidence="1" type="ORF">RJT34_11470</name>
</gene>
<protein>
    <submittedName>
        <fullName evidence="1">Uncharacterized protein</fullName>
    </submittedName>
</protein>
<accession>A0AAN9JMK8</accession>
<organism evidence="1 2">
    <name type="scientific">Clitoria ternatea</name>
    <name type="common">Butterfly pea</name>
    <dbReference type="NCBI Taxonomy" id="43366"/>
    <lineage>
        <taxon>Eukaryota</taxon>
        <taxon>Viridiplantae</taxon>
        <taxon>Streptophyta</taxon>
        <taxon>Embryophyta</taxon>
        <taxon>Tracheophyta</taxon>
        <taxon>Spermatophyta</taxon>
        <taxon>Magnoliopsida</taxon>
        <taxon>eudicotyledons</taxon>
        <taxon>Gunneridae</taxon>
        <taxon>Pentapetalae</taxon>
        <taxon>rosids</taxon>
        <taxon>fabids</taxon>
        <taxon>Fabales</taxon>
        <taxon>Fabaceae</taxon>
        <taxon>Papilionoideae</taxon>
        <taxon>50 kb inversion clade</taxon>
        <taxon>NPAAA clade</taxon>
        <taxon>indigoferoid/millettioid clade</taxon>
        <taxon>Phaseoleae</taxon>
        <taxon>Clitoria</taxon>
    </lineage>
</organism>
<dbReference type="AlphaFoldDB" id="A0AAN9JMK8"/>
<evidence type="ECO:0000313" key="1">
    <source>
        <dbReference type="EMBL" id="KAK7300622.1"/>
    </source>
</evidence>
<dbReference type="Proteomes" id="UP001359559">
    <property type="component" value="Unassembled WGS sequence"/>
</dbReference>
<evidence type="ECO:0000313" key="2">
    <source>
        <dbReference type="Proteomes" id="UP001359559"/>
    </source>
</evidence>
<name>A0AAN9JMK8_CLITE</name>